<name>A0A9D4B8U0_9SAUR</name>
<gene>
    <name evidence="2" type="ORF">KIL84_012681</name>
</gene>
<feature type="region of interest" description="Disordered" evidence="1">
    <location>
        <begin position="1"/>
        <end position="21"/>
    </location>
</feature>
<protein>
    <submittedName>
        <fullName evidence="2">Uncharacterized protein</fullName>
    </submittedName>
</protein>
<sequence length="117" mass="13485">MVIPEIHPIRKEPGNSHTKHYQRRLTSTTLPDSFISYYPIVKQFLQESCCPNQECPWISLKEKEAAQCTEPKFQMVEAAYGFYRLCSSGELLAPTFHPLPFHPDLILHPLTSVEKLL</sequence>
<evidence type="ECO:0000313" key="3">
    <source>
        <dbReference type="Proteomes" id="UP000827986"/>
    </source>
</evidence>
<evidence type="ECO:0000313" key="2">
    <source>
        <dbReference type="EMBL" id="KAH1184740.1"/>
    </source>
</evidence>
<dbReference type="EMBL" id="JAHDVG010000464">
    <property type="protein sequence ID" value="KAH1184740.1"/>
    <property type="molecule type" value="Genomic_DNA"/>
</dbReference>
<accession>A0A9D4B8U0</accession>
<keyword evidence="3" id="KW-1185">Reference proteome</keyword>
<evidence type="ECO:0000256" key="1">
    <source>
        <dbReference type="SAM" id="MobiDB-lite"/>
    </source>
</evidence>
<dbReference type="Proteomes" id="UP000827986">
    <property type="component" value="Unassembled WGS sequence"/>
</dbReference>
<organism evidence="2 3">
    <name type="scientific">Mauremys mutica</name>
    <name type="common">yellowpond turtle</name>
    <dbReference type="NCBI Taxonomy" id="74926"/>
    <lineage>
        <taxon>Eukaryota</taxon>
        <taxon>Metazoa</taxon>
        <taxon>Chordata</taxon>
        <taxon>Craniata</taxon>
        <taxon>Vertebrata</taxon>
        <taxon>Euteleostomi</taxon>
        <taxon>Archelosauria</taxon>
        <taxon>Testudinata</taxon>
        <taxon>Testudines</taxon>
        <taxon>Cryptodira</taxon>
        <taxon>Durocryptodira</taxon>
        <taxon>Testudinoidea</taxon>
        <taxon>Geoemydidae</taxon>
        <taxon>Geoemydinae</taxon>
        <taxon>Mauremys</taxon>
    </lineage>
</organism>
<reference evidence="2" key="1">
    <citation type="submission" date="2021-09" db="EMBL/GenBank/DDBJ databases">
        <title>The genome of Mauremys mutica provides insights into the evolution of semi-aquatic lifestyle.</title>
        <authorList>
            <person name="Gong S."/>
            <person name="Gao Y."/>
        </authorList>
    </citation>
    <scope>NUCLEOTIDE SEQUENCE</scope>
    <source>
        <strain evidence="2">MM-2020</strain>
        <tissue evidence="2">Muscle</tissue>
    </source>
</reference>
<comment type="caution">
    <text evidence="2">The sequence shown here is derived from an EMBL/GenBank/DDBJ whole genome shotgun (WGS) entry which is preliminary data.</text>
</comment>
<dbReference type="AlphaFoldDB" id="A0A9D4B8U0"/>
<proteinExistence type="predicted"/>